<evidence type="ECO:0000313" key="3">
    <source>
        <dbReference type="Proteomes" id="UP000007800"/>
    </source>
</evidence>
<dbReference type="InterPro" id="IPR029338">
    <property type="entry name" value="TSSC4"/>
</dbReference>
<feature type="region of interest" description="Disordered" evidence="1">
    <location>
        <begin position="145"/>
        <end position="223"/>
    </location>
</feature>
<protein>
    <submittedName>
        <fullName evidence="2">Uncharacterized protein</fullName>
    </submittedName>
</protein>
<sequence length="269" mass="29950">MSGRSLFEVSGLDRQGHFASLDSLVEARQATTEVPVNPEEYITSMTDDQVREKARLAAVEDPLKNAESNTDIFQNSDSDEMEYDADLLGGPKPKGGLAKLTSGIKIPGFVTQPDKYTKYSLDKVDSLGRAANERVAVDFIYKLRGEEPPDGVLPATSSDSFIPQYRRPSTGEDTAMDNCRVMPEWTPFNQAQRRSRSRSSSESRQPRRRLAEGEQGEQQYSVERKGAVGALKKSVGVDDYIQMSITTEEEDEDDDEYSDMPGLMELDID</sequence>
<evidence type="ECO:0000256" key="1">
    <source>
        <dbReference type="SAM" id="MobiDB-lite"/>
    </source>
</evidence>
<accession>C5LWX9</accession>
<feature type="region of interest" description="Disordered" evidence="1">
    <location>
        <begin position="238"/>
        <end position="269"/>
    </location>
</feature>
<dbReference type="Pfam" id="PF15264">
    <property type="entry name" value="TSSC4"/>
    <property type="match status" value="1"/>
</dbReference>
<dbReference type="RefSeq" id="XP_002766040.1">
    <property type="nucleotide sequence ID" value="XM_002765994.1"/>
</dbReference>
<reference evidence="2 3" key="1">
    <citation type="submission" date="2008-07" db="EMBL/GenBank/DDBJ databases">
        <authorList>
            <person name="El-Sayed N."/>
            <person name="Caler E."/>
            <person name="Inman J."/>
            <person name="Amedeo P."/>
            <person name="Hass B."/>
            <person name="Wortman J."/>
        </authorList>
    </citation>
    <scope>NUCLEOTIDE SEQUENCE [LARGE SCALE GENOMIC DNA]</scope>
    <source>
        <strain evidence="3">ATCC 50983 / TXsc</strain>
    </source>
</reference>
<evidence type="ECO:0000313" key="2">
    <source>
        <dbReference type="EMBL" id="EEQ98757.1"/>
    </source>
</evidence>
<feature type="compositionally biased region" description="Basic and acidic residues" evidence="1">
    <location>
        <begin position="199"/>
        <end position="212"/>
    </location>
</feature>
<dbReference type="AlphaFoldDB" id="C5LWX9"/>
<dbReference type="Proteomes" id="UP000007800">
    <property type="component" value="Unassembled WGS sequence"/>
</dbReference>
<organism evidence="3">
    <name type="scientific">Perkinsus marinus (strain ATCC 50983 / TXsc)</name>
    <dbReference type="NCBI Taxonomy" id="423536"/>
    <lineage>
        <taxon>Eukaryota</taxon>
        <taxon>Sar</taxon>
        <taxon>Alveolata</taxon>
        <taxon>Perkinsozoa</taxon>
        <taxon>Perkinsea</taxon>
        <taxon>Perkinsida</taxon>
        <taxon>Perkinsidae</taxon>
        <taxon>Perkinsus</taxon>
    </lineage>
</organism>
<name>C5LWX9_PERM5</name>
<dbReference type="OrthoDB" id="425840at2759"/>
<dbReference type="InParanoid" id="C5LWX9"/>
<keyword evidence="3" id="KW-1185">Reference proteome</keyword>
<gene>
    <name evidence="2" type="ORF">Pmar_PMAR027241</name>
</gene>
<proteinExistence type="predicted"/>
<dbReference type="EMBL" id="GG686286">
    <property type="protein sequence ID" value="EEQ98757.1"/>
    <property type="molecule type" value="Genomic_DNA"/>
</dbReference>
<feature type="compositionally biased region" description="Acidic residues" evidence="1">
    <location>
        <begin position="247"/>
        <end position="258"/>
    </location>
</feature>
<dbReference type="GeneID" id="9062768"/>